<dbReference type="PANTHER" id="PTHR43861">
    <property type="entry name" value="TRANS-ACONITATE 2-METHYLTRANSFERASE-RELATED"/>
    <property type="match status" value="1"/>
</dbReference>
<dbReference type="InterPro" id="IPR029063">
    <property type="entry name" value="SAM-dependent_MTases_sf"/>
</dbReference>
<evidence type="ECO:0000313" key="3">
    <source>
        <dbReference type="EMBL" id="MBP2026523.1"/>
    </source>
</evidence>
<dbReference type="RefSeq" id="WP_209658668.1">
    <property type="nucleotide sequence ID" value="NZ_JAGGLI010000002.1"/>
</dbReference>
<organism evidence="3 4">
    <name type="scientific">Acetoanaerobium pronyense</name>
    <dbReference type="NCBI Taxonomy" id="1482736"/>
    <lineage>
        <taxon>Bacteria</taxon>
        <taxon>Bacillati</taxon>
        <taxon>Bacillota</taxon>
        <taxon>Clostridia</taxon>
        <taxon>Peptostreptococcales</taxon>
        <taxon>Filifactoraceae</taxon>
        <taxon>Acetoanaerobium</taxon>
    </lineage>
</organism>
<dbReference type="Pfam" id="PF13649">
    <property type="entry name" value="Methyltransf_25"/>
    <property type="match status" value="1"/>
</dbReference>
<dbReference type="Gene3D" id="2.20.25.110">
    <property type="entry name" value="S-adenosyl-L-methionine-dependent methyltransferases"/>
    <property type="match status" value="1"/>
</dbReference>
<dbReference type="SUPFAM" id="SSF53335">
    <property type="entry name" value="S-adenosyl-L-methionine-dependent methyltransferases"/>
    <property type="match status" value="1"/>
</dbReference>
<name>A0ABS4KFH3_9FIRM</name>
<keyword evidence="1" id="KW-0808">Transferase</keyword>
<evidence type="ECO:0000256" key="1">
    <source>
        <dbReference type="ARBA" id="ARBA00022679"/>
    </source>
</evidence>
<accession>A0ABS4KFH3</accession>
<sequence length="248" mass="29295">MKAYTYLPMIYDDMMQEIDYDMWLEYLVNLIKKQGSDVKNILELGCGTGNITLKLLENGYEIVGIDYSDEMLEIAREKTLEYDSKVFFLSQDITELDLDIYEIDCVIAVNDTFNYILENNELKDIFKYIYDRLKKGGAFVFDISSFYKLSVVLGNNTFGETQDDKAYIWENFYDELDETVHMDINIFQKENKNYARYEESHIQKAHKTDKMIKLLEDAGFENILVYSDFKYSESISEDAQRIFFSCRK</sequence>
<proteinExistence type="predicted"/>
<reference evidence="3 4" key="1">
    <citation type="submission" date="2021-03" db="EMBL/GenBank/DDBJ databases">
        <title>Genomic Encyclopedia of Type Strains, Phase IV (KMG-IV): sequencing the most valuable type-strain genomes for metagenomic binning, comparative biology and taxonomic classification.</title>
        <authorList>
            <person name="Goeker M."/>
        </authorList>
    </citation>
    <scope>NUCLEOTIDE SEQUENCE [LARGE SCALE GENOMIC DNA]</scope>
    <source>
        <strain evidence="3 4">DSM 27512</strain>
    </source>
</reference>
<dbReference type="EMBL" id="JAGGLI010000002">
    <property type="protein sequence ID" value="MBP2026523.1"/>
    <property type="molecule type" value="Genomic_DNA"/>
</dbReference>
<comment type="caution">
    <text evidence="3">The sequence shown here is derived from an EMBL/GenBank/DDBJ whole genome shotgun (WGS) entry which is preliminary data.</text>
</comment>
<protein>
    <submittedName>
        <fullName evidence="3">Ubiquinone/menaquinone biosynthesis C-methylase UbiE</fullName>
    </submittedName>
</protein>
<dbReference type="CDD" id="cd02440">
    <property type="entry name" value="AdoMet_MTases"/>
    <property type="match status" value="1"/>
</dbReference>
<dbReference type="Proteomes" id="UP001314903">
    <property type="component" value="Unassembled WGS sequence"/>
</dbReference>
<dbReference type="InterPro" id="IPR041698">
    <property type="entry name" value="Methyltransf_25"/>
</dbReference>
<evidence type="ECO:0000313" key="4">
    <source>
        <dbReference type="Proteomes" id="UP001314903"/>
    </source>
</evidence>
<keyword evidence="4" id="KW-1185">Reference proteome</keyword>
<keyword evidence="3" id="KW-0830">Ubiquinone</keyword>
<feature type="domain" description="Methyltransferase" evidence="2">
    <location>
        <begin position="41"/>
        <end position="137"/>
    </location>
</feature>
<dbReference type="Gene3D" id="3.40.50.150">
    <property type="entry name" value="Vaccinia Virus protein VP39"/>
    <property type="match status" value="1"/>
</dbReference>
<evidence type="ECO:0000259" key="2">
    <source>
        <dbReference type="Pfam" id="PF13649"/>
    </source>
</evidence>
<gene>
    <name evidence="3" type="ORF">J2Z35_000312</name>
</gene>